<organism evidence="2 3">
    <name type="scientific">Rhipicephalus sanguineus</name>
    <name type="common">Brown dog tick</name>
    <name type="synonym">Ixodes sanguineus</name>
    <dbReference type="NCBI Taxonomy" id="34632"/>
    <lineage>
        <taxon>Eukaryota</taxon>
        <taxon>Metazoa</taxon>
        <taxon>Ecdysozoa</taxon>
        <taxon>Arthropoda</taxon>
        <taxon>Chelicerata</taxon>
        <taxon>Arachnida</taxon>
        <taxon>Acari</taxon>
        <taxon>Parasitiformes</taxon>
        <taxon>Ixodida</taxon>
        <taxon>Ixodoidea</taxon>
        <taxon>Ixodidae</taxon>
        <taxon>Rhipicephalinae</taxon>
        <taxon>Rhipicephalus</taxon>
        <taxon>Rhipicephalus</taxon>
    </lineage>
</organism>
<evidence type="ECO:0000259" key="1">
    <source>
        <dbReference type="Pfam" id="PF00089"/>
    </source>
</evidence>
<evidence type="ECO:0000313" key="2">
    <source>
        <dbReference type="EMBL" id="KAH7939890.1"/>
    </source>
</evidence>
<dbReference type="GO" id="GO:0004252">
    <property type="term" value="F:serine-type endopeptidase activity"/>
    <property type="evidence" value="ECO:0007669"/>
    <property type="project" value="InterPro"/>
</dbReference>
<protein>
    <recommendedName>
        <fullName evidence="1">Peptidase S1 domain-containing protein</fullName>
    </recommendedName>
</protein>
<sequence length="115" mass="12824">MFLPIAEPEQTSLYRGTVRGMYGEDCYHRFKKFGYDDLIMFCAERDSTALCDGDTAAPAMSTGSDGVTYLLGLASYGFPCGSSSLPSVFLRIESFSPWIFHKLNRFAEYTEISTP</sequence>
<accession>A0A9D4PI81</accession>
<gene>
    <name evidence="2" type="ORF">HPB52_018837</name>
</gene>
<evidence type="ECO:0000313" key="3">
    <source>
        <dbReference type="Proteomes" id="UP000821837"/>
    </source>
</evidence>
<dbReference type="InterPro" id="IPR009003">
    <property type="entry name" value="Peptidase_S1_PA"/>
</dbReference>
<reference evidence="2" key="2">
    <citation type="submission" date="2021-09" db="EMBL/GenBank/DDBJ databases">
        <authorList>
            <person name="Jia N."/>
            <person name="Wang J."/>
            <person name="Shi W."/>
            <person name="Du L."/>
            <person name="Sun Y."/>
            <person name="Zhan W."/>
            <person name="Jiang J."/>
            <person name="Wang Q."/>
            <person name="Zhang B."/>
            <person name="Ji P."/>
            <person name="Sakyi L.B."/>
            <person name="Cui X."/>
            <person name="Yuan T."/>
            <person name="Jiang B."/>
            <person name="Yang W."/>
            <person name="Lam T.T.-Y."/>
            <person name="Chang Q."/>
            <person name="Ding S."/>
            <person name="Wang X."/>
            <person name="Zhu J."/>
            <person name="Ruan X."/>
            <person name="Zhao L."/>
            <person name="Wei J."/>
            <person name="Que T."/>
            <person name="Du C."/>
            <person name="Cheng J."/>
            <person name="Dai P."/>
            <person name="Han X."/>
            <person name="Huang E."/>
            <person name="Gao Y."/>
            <person name="Liu J."/>
            <person name="Shao H."/>
            <person name="Ye R."/>
            <person name="Li L."/>
            <person name="Wei W."/>
            <person name="Wang X."/>
            <person name="Wang C."/>
            <person name="Huo Q."/>
            <person name="Li W."/>
            <person name="Guo W."/>
            <person name="Chen H."/>
            <person name="Chen S."/>
            <person name="Zhou L."/>
            <person name="Zhou L."/>
            <person name="Ni X."/>
            <person name="Tian J."/>
            <person name="Zhou Y."/>
            <person name="Sheng Y."/>
            <person name="Liu T."/>
            <person name="Pan Y."/>
            <person name="Xia L."/>
            <person name="Li J."/>
            <person name="Zhao F."/>
            <person name="Cao W."/>
        </authorList>
    </citation>
    <scope>NUCLEOTIDE SEQUENCE</scope>
    <source>
        <strain evidence="2">Rsan-2018</strain>
        <tissue evidence="2">Larvae</tissue>
    </source>
</reference>
<dbReference type="GO" id="GO:0006508">
    <property type="term" value="P:proteolysis"/>
    <property type="evidence" value="ECO:0007669"/>
    <property type="project" value="InterPro"/>
</dbReference>
<proteinExistence type="predicted"/>
<dbReference type="Pfam" id="PF00089">
    <property type="entry name" value="Trypsin"/>
    <property type="match status" value="1"/>
</dbReference>
<dbReference type="SUPFAM" id="SSF50494">
    <property type="entry name" value="Trypsin-like serine proteases"/>
    <property type="match status" value="1"/>
</dbReference>
<dbReference type="AlphaFoldDB" id="A0A9D4PI81"/>
<dbReference type="EMBL" id="JABSTV010001254">
    <property type="protein sequence ID" value="KAH7939890.1"/>
    <property type="molecule type" value="Genomic_DNA"/>
</dbReference>
<name>A0A9D4PI81_RHISA</name>
<feature type="domain" description="Peptidase S1" evidence="1">
    <location>
        <begin position="11"/>
        <end position="99"/>
    </location>
</feature>
<dbReference type="InterPro" id="IPR043504">
    <property type="entry name" value="Peptidase_S1_PA_chymotrypsin"/>
</dbReference>
<keyword evidence="3" id="KW-1185">Reference proteome</keyword>
<dbReference type="Gene3D" id="2.40.10.10">
    <property type="entry name" value="Trypsin-like serine proteases"/>
    <property type="match status" value="1"/>
</dbReference>
<dbReference type="VEuPathDB" id="VectorBase:RSAN_044476"/>
<dbReference type="Proteomes" id="UP000821837">
    <property type="component" value="Chromosome 8"/>
</dbReference>
<comment type="caution">
    <text evidence="2">The sequence shown here is derived from an EMBL/GenBank/DDBJ whole genome shotgun (WGS) entry which is preliminary data.</text>
</comment>
<reference evidence="2" key="1">
    <citation type="journal article" date="2020" name="Cell">
        <title>Large-Scale Comparative Analyses of Tick Genomes Elucidate Their Genetic Diversity and Vector Capacities.</title>
        <authorList>
            <consortium name="Tick Genome and Microbiome Consortium (TIGMIC)"/>
            <person name="Jia N."/>
            <person name="Wang J."/>
            <person name="Shi W."/>
            <person name="Du L."/>
            <person name="Sun Y."/>
            <person name="Zhan W."/>
            <person name="Jiang J.F."/>
            <person name="Wang Q."/>
            <person name="Zhang B."/>
            <person name="Ji P."/>
            <person name="Bell-Sakyi L."/>
            <person name="Cui X.M."/>
            <person name="Yuan T.T."/>
            <person name="Jiang B.G."/>
            <person name="Yang W.F."/>
            <person name="Lam T.T."/>
            <person name="Chang Q.C."/>
            <person name="Ding S.J."/>
            <person name="Wang X.J."/>
            <person name="Zhu J.G."/>
            <person name="Ruan X.D."/>
            <person name="Zhao L."/>
            <person name="Wei J.T."/>
            <person name="Ye R.Z."/>
            <person name="Que T.C."/>
            <person name="Du C.H."/>
            <person name="Zhou Y.H."/>
            <person name="Cheng J.X."/>
            <person name="Dai P.F."/>
            <person name="Guo W.B."/>
            <person name="Han X.H."/>
            <person name="Huang E.J."/>
            <person name="Li L.F."/>
            <person name="Wei W."/>
            <person name="Gao Y.C."/>
            <person name="Liu J.Z."/>
            <person name="Shao H.Z."/>
            <person name="Wang X."/>
            <person name="Wang C.C."/>
            <person name="Yang T.C."/>
            <person name="Huo Q.B."/>
            <person name="Li W."/>
            <person name="Chen H.Y."/>
            <person name="Chen S.E."/>
            <person name="Zhou L.G."/>
            <person name="Ni X.B."/>
            <person name="Tian J.H."/>
            <person name="Sheng Y."/>
            <person name="Liu T."/>
            <person name="Pan Y.S."/>
            <person name="Xia L.Y."/>
            <person name="Li J."/>
            <person name="Zhao F."/>
            <person name="Cao W.C."/>
        </authorList>
    </citation>
    <scope>NUCLEOTIDE SEQUENCE</scope>
    <source>
        <strain evidence="2">Rsan-2018</strain>
    </source>
</reference>
<dbReference type="InterPro" id="IPR001254">
    <property type="entry name" value="Trypsin_dom"/>
</dbReference>